<evidence type="ECO:0000313" key="3">
    <source>
        <dbReference type="EMBL" id="CAA6817716.1"/>
    </source>
</evidence>
<keyword evidence="2" id="KW-0732">Signal</keyword>
<sequence>MMKQILFFFLINCFGLLIACTAAPETTETTTNQDRIQANNQENSQNKQPSKIPATPVPEQEAFDVVPEGMYRELNAQLAASSKKISAQEVLQMYYPAEISNKTSFEKIKVETEKKGRQTIVTLTHDNQSEHLRIQGHRMVMTLEQKEAHWQIVSLQQQYKCWIRKKGVLWSKDKCS</sequence>
<name>A0A6S6TRM6_9BACT</name>
<accession>A0A6S6TRM6</accession>
<feature type="region of interest" description="Disordered" evidence="1">
    <location>
        <begin position="38"/>
        <end position="58"/>
    </location>
</feature>
<feature type="compositionally biased region" description="Polar residues" evidence="1">
    <location>
        <begin position="38"/>
        <end position="49"/>
    </location>
</feature>
<evidence type="ECO:0008006" key="4">
    <source>
        <dbReference type="Google" id="ProtNLM"/>
    </source>
</evidence>
<dbReference type="AlphaFoldDB" id="A0A6S6TRM6"/>
<feature type="chain" id="PRO_5027981558" description="Lipoprotein" evidence="2">
    <location>
        <begin position="20"/>
        <end position="176"/>
    </location>
</feature>
<feature type="signal peptide" evidence="2">
    <location>
        <begin position="1"/>
        <end position="19"/>
    </location>
</feature>
<evidence type="ECO:0000256" key="2">
    <source>
        <dbReference type="SAM" id="SignalP"/>
    </source>
</evidence>
<organism evidence="3">
    <name type="scientific">uncultured Aureispira sp</name>
    <dbReference type="NCBI Taxonomy" id="1331704"/>
    <lineage>
        <taxon>Bacteria</taxon>
        <taxon>Pseudomonadati</taxon>
        <taxon>Bacteroidota</taxon>
        <taxon>Saprospiria</taxon>
        <taxon>Saprospirales</taxon>
        <taxon>Saprospiraceae</taxon>
        <taxon>Aureispira</taxon>
        <taxon>environmental samples</taxon>
    </lineage>
</organism>
<reference evidence="3" key="1">
    <citation type="submission" date="2020-01" db="EMBL/GenBank/DDBJ databases">
        <authorList>
            <person name="Meier V. D."/>
            <person name="Meier V D."/>
        </authorList>
    </citation>
    <scope>NUCLEOTIDE SEQUENCE</scope>
    <source>
        <strain evidence="3">HLG_WM_MAG_10</strain>
    </source>
</reference>
<gene>
    <name evidence="3" type="ORF">HELGO_WM17296</name>
</gene>
<evidence type="ECO:0000256" key="1">
    <source>
        <dbReference type="SAM" id="MobiDB-lite"/>
    </source>
</evidence>
<proteinExistence type="predicted"/>
<dbReference type="EMBL" id="CACVAQ010000254">
    <property type="protein sequence ID" value="CAA6817716.1"/>
    <property type="molecule type" value="Genomic_DNA"/>
</dbReference>
<protein>
    <recommendedName>
        <fullName evidence="4">Lipoprotein</fullName>
    </recommendedName>
</protein>
<dbReference type="PROSITE" id="PS51257">
    <property type="entry name" value="PROKAR_LIPOPROTEIN"/>
    <property type="match status" value="1"/>
</dbReference>